<name>A0A327SCC0_9FLAO</name>
<reference evidence="1 2" key="1">
    <citation type="submission" date="2018-06" db="EMBL/GenBank/DDBJ databases">
        <title>Genomic Encyclopedia of Archaeal and Bacterial Type Strains, Phase II (KMG-II): from individual species to whole genera.</title>
        <authorList>
            <person name="Goeker M."/>
        </authorList>
    </citation>
    <scope>NUCLEOTIDE SEQUENCE [LARGE SCALE GENOMIC DNA]</scope>
    <source>
        <strain evidence="1 2">DSM 12408</strain>
    </source>
</reference>
<accession>A0A327SCC0</accession>
<dbReference type="AlphaFoldDB" id="A0A327SCC0"/>
<organism evidence="1 2">
    <name type="scientific">Gelidibacter algens</name>
    <dbReference type="NCBI Taxonomy" id="49280"/>
    <lineage>
        <taxon>Bacteria</taxon>
        <taxon>Pseudomonadati</taxon>
        <taxon>Bacteroidota</taxon>
        <taxon>Flavobacteriia</taxon>
        <taxon>Flavobacteriales</taxon>
        <taxon>Flavobacteriaceae</taxon>
        <taxon>Gelidibacter</taxon>
    </lineage>
</organism>
<evidence type="ECO:0000313" key="2">
    <source>
        <dbReference type="Proteomes" id="UP000248987"/>
    </source>
</evidence>
<proteinExistence type="predicted"/>
<comment type="caution">
    <text evidence="1">The sequence shown here is derived from an EMBL/GenBank/DDBJ whole genome shotgun (WGS) entry which is preliminary data.</text>
</comment>
<keyword evidence="2" id="KW-1185">Reference proteome</keyword>
<protein>
    <submittedName>
        <fullName evidence="1">Uncharacterized protein</fullName>
    </submittedName>
</protein>
<sequence>MIVLLVQKTTILVQCFITFIPFHSIMLPSCTSIRTPTKGLKKEELELQWNSHFHDISLYNFVSLIKTFGFTHRTNLVF</sequence>
<dbReference type="EMBL" id="QLLQ01000002">
    <property type="protein sequence ID" value="RAJ26706.1"/>
    <property type="molecule type" value="Genomic_DNA"/>
</dbReference>
<gene>
    <name evidence="1" type="ORF">LX77_00961</name>
</gene>
<dbReference type="Proteomes" id="UP000248987">
    <property type="component" value="Unassembled WGS sequence"/>
</dbReference>
<evidence type="ECO:0000313" key="1">
    <source>
        <dbReference type="EMBL" id="RAJ26706.1"/>
    </source>
</evidence>